<name>A0A0F9MR46_9ZZZZ</name>
<proteinExistence type="predicted"/>
<comment type="caution">
    <text evidence="1">The sequence shown here is derived from an EMBL/GenBank/DDBJ whole genome shotgun (WGS) entry which is preliminary data.</text>
</comment>
<dbReference type="EMBL" id="LAZR01008369">
    <property type="protein sequence ID" value="KKM79200.1"/>
    <property type="molecule type" value="Genomic_DNA"/>
</dbReference>
<reference evidence="1" key="1">
    <citation type="journal article" date="2015" name="Nature">
        <title>Complex archaea that bridge the gap between prokaryotes and eukaryotes.</title>
        <authorList>
            <person name="Spang A."/>
            <person name="Saw J.H."/>
            <person name="Jorgensen S.L."/>
            <person name="Zaremba-Niedzwiedzka K."/>
            <person name="Martijn J."/>
            <person name="Lind A.E."/>
            <person name="van Eijk R."/>
            <person name="Schleper C."/>
            <person name="Guy L."/>
            <person name="Ettema T.J."/>
        </authorList>
    </citation>
    <scope>NUCLEOTIDE SEQUENCE</scope>
</reference>
<evidence type="ECO:0000313" key="1">
    <source>
        <dbReference type="EMBL" id="KKM79200.1"/>
    </source>
</evidence>
<organism evidence="1">
    <name type="scientific">marine sediment metagenome</name>
    <dbReference type="NCBI Taxonomy" id="412755"/>
    <lineage>
        <taxon>unclassified sequences</taxon>
        <taxon>metagenomes</taxon>
        <taxon>ecological metagenomes</taxon>
    </lineage>
</organism>
<accession>A0A0F9MR46</accession>
<dbReference type="AlphaFoldDB" id="A0A0F9MR46"/>
<sequence>MAQRRKKIDETDAPDRPLCGCGKSLATHQVTLTVRRLVLDREAGARTKSYWSASYP</sequence>
<protein>
    <submittedName>
        <fullName evidence="1">Uncharacterized protein</fullName>
    </submittedName>
</protein>
<gene>
    <name evidence="1" type="ORF">LCGC14_1352400</name>
</gene>
<feature type="non-terminal residue" evidence="1">
    <location>
        <position position="56"/>
    </location>
</feature>